<reference evidence="11 12" key="2">
    <citation type="journal article" date="2018" name="Annu Rev Anim Biosci">
        <title>Bat Biology, Genomes, and the Bat1K Project: To Generate Chromosome-Level Genomes for All Living Bat Species.</title>
        <authorList>
            <person name="Teeling E.C."/>
            <person name="Vernes S.C."/>
            <person name="Davalos L.M."/>
            <person name="Ray D.A."/>
            <person name="Gilbert M.T.P."/>
            <person name="Myers E."/>
        </authorList>
    </citation>
    <scope>NUCLEOTIDE SEQUENCE</scope>
</reference>
<keyword evidence="5 8" id="KW-1133">Transmembrane helix</keyword>
<dbReference type="GO" id="GO:0005886">
    <property type="term" value="C:plasma membrane"/>
    <property type="evidence" value="ECO:0007669"/>
    <property type="project" value="TreeGrafter"/>
</dbReference>
<gene>
    <name evidence="11" type="primary">ITFG1</name>
</gene>
<feature type="domain" description="T-cell immunomodulatory protein TIP C2" evidence="10">
    <location>
        <begin position="458"/>
        <end position="567"/>
    </location>
</feature>
<evidence type="ECO:0000256" key="9">
    <source>
        <dbReference type="SAM" id="SignalP"/>
    </source>
</evidence>
<organism evidence="11 12">
    <name type="scientific">Rhinolophus ferrumequinum</name>
    <name type="common">Greater horseshoe bat</name>
    <dbReference type="NCBI Taxonomy" id="59479"/>
    <lineage>
        <taxon>Eukaryota</taxon>
        <taxon>Metazoa</taxon>
        <taxon>Chordata</taxon>
        <taxon>Craniata</taxon>
        <taxon>Vertebrata</taxon>
        <taxon>Euteleostomi</taxon>
        <taxon>Mammalia</taxon>
        <taxon>Eutheria</taxon>
        <taxon>Laurasiatheria</taxon>
        <taxon>Chiroptera</taxon>
        <taxon>Yinpterochiroptera</taxon>
        <taxon>Rhinolophoidea</taxon>
        <taxon>Rhinolophidae</taxon>
        <taxon>Rhinolophinae</taxon>
        <taxon>Rhinolophus</taxon>
    </lineage>
</organism>
<dbReference type="PANTHER" id="PTHR13412">
    <property type="entry name" value="T-CELL IMMUNOMODULATORY PROTEIN HOMOLOG"/>
    <property type="match status" value="1"/>
</dbReference>
<dbReference type="InterPro" id="IPR028994">
    <property type="entry name" value="Integrin_alpha_N"/>
</dbReference>
<evidence type="ECO:0000256" key="8">
    <source>
        <dbReference type="SAM" id="Phobius"/>
    </source>
</evidence>
<dbReference type="AlphaFoldDB" id="A0A671F818"/>
<dbReference type="InterPro" id="IPR057089">
    <property type="entry name" value="C2_TIP"/>
</dbReference>
<keyword evidence="3 8" id="KW-0812">Transmembrane</keyword>
<keyword evidence="4 9" id="KW-0732">Signal</keyword>
<evidence type="ECO:0000256" key="5">
    <source>
        <dbReference type="ARBA" id="ARBA00022989"/>
    </source>
</evidence>
<keyword evidence="12" id="KW-1185">Reference proteome</keyword>
<dbReference type="PANTHER" id="PTHR13412:SF0">
    <property type="entry name" value="T-CELL IMMUNOMODULATORY PROTEIN"/>
    <property type="match status" value="1"/>
</dbReference>
<evidence type="ECO:0000313" key="11">
    <source>
        <dbReference type="Ensembl" id="ENSRFEP00010021802.1"/>
    </source>
</evidence>
<evidence type="ECO:0000256" key="3">
    <source>
        <dbReference type="ARBA" id="ARBA00022692"/>
    </source>
</evidence>
<dbReference type="InterPro" id="IPR013517">
    <property type="entry name" value="FG-GAP"/>
</dbReference>
<evidence type="ECO:0000259" key="10">
    <source>
        <dbReference type="Pfam" id="PF23122"/>
    </source>
</evidence>
<comment type="subcellular location">
    <subcellularLocation>
        <location evidence="1">Membrane</location>
        <topology evidence="1">Single-pass type I membrane protein</topology>
    </subcellularLocation>
</comment>
<dbReference type="Gene3D" id="2.130.10.130">
    <property type="entry name" value="Integrin alpha, N-terminal"/>
    <property type="match status" value="1"/>
</dbReference>
<dbReference type="FunFam" id="2.130.10.130:FF:000014">
    <property type="entry name" value="Integrin alpha FG-GAP repeat containing 1"/>
    <property type="match status" value="1"/>
</dbReference>
<reference evidence="11" key="5">
    <citation type="submission" date="2025-09" db="UniProtKB">
        <authorList>
            <consortium name="Ensembl"/>
        </authorList>
    </citation>
    <scope>IDENTIFICATION</scope>
</reference>
<evidence type="ECO:0000256" key="2">
    <source>
        <dbReference type="ARBA" id="ARBA00006496"/>
    </source>
</evidence>
<dbReference type="Ensembl" id="ENSRFET00010023727.1">
    <property type="protein sequence ID" value="ENSRFEP00010021802.1"/>
    <property type="gene ID" value="ENSRFEG00010014334.1"/>
</dbReference>
<dbReference type="Pfam" id="PF23122">
    <property type="entry name" value="C2_ITFG1"/>
    <property type="match status" value="1"/>
</dbReference>
<reference evidence="11" key="4">
    <citation type="submission" date="2025-08" db="UniProtKB">
        <authorList>
            <consortium name="Ensembl"/>
        </authorList>
    </citation>
    <scope>IDENTIFICATION</scope>
</reference>
<evidence type="ECO:0000256" key="4">
    <source>
        <dbReference type="ARBA" id="ARBA00022729"/>
    </source>
</evidence>
<keyword evidence="6 8" id="KW-0472">Membrane</keyword>
<dbReference type="FunCoup" id="A0A671F818">
    <property type="interactions" value="1497"/>
</dbReference>
<dbReference type="Pfam" id="PF13517">
    <property type="entry name" value="FG-GAP_3"/>
    <property type="match status" value="2"/>
</dbReference>
<sequence length="619" mass="68982">MAAAGRLPSCWVLLVPLLRGLALLGVGPVPARALHNVTAELFGAEAWGTLAAFGDLNSDKQTDLFVLRERNDLIVFLADQNAPYFKPKVKISLKNHSALITSVVPGDYDGDSQMDVLLTYLPQNHGHGELGAVIFWGQNQTLDPHNMTILNRTFQDEPLIMDFNGDLIPDVFGITNESIQPQILLGGNLSWHPALTTKSKMRIPHSHAFIDLTEDFTADLLLTTLSPSNTYQFEIWENLDGNFSFKTVFEKPQNMMVVGQSAFADFDGDGRMDHLLPGCEDKNCQKSSIYLMRSGTKQWVPVLQDFSNKGTVWGFVPFVPEPRPTEIPIPITLHIGDYNMDGYPDALAILKNTSGSNQQAFLLENVPCNNASCEGAHRMFKVYWELMDLNQIRDAMVATFFDIYEDGILDIMVLSKGYTKNDFAIHALKNNFEADAYFVKVIVLSGLCSNDCPRKITPFGVNQPGPYIMYTTVDANGYLKNGSDHNMLLSTAGQLSQSAHLALQLPYNVLGLGRSANFLDHLYVGIPRPSGEKSVRKQEWTAIIPNSQLIVIPYPHNVPRSWSAKLYLTPSNIVLLTAIALIGVCVFILAIIGILHWQEKKADDREKRQEAHRFHFDAM</sequence>
<evidence type="ECO:0000256" key="1">
    <source>
        <dbReference type="ARBA" id="ARBA00004479"/>
    </source>
</evidence>
<dbReference type="InParanoid" id="A0A671F818"/>
<dbReference type="InterPro" id="IPR024881">
    <property type="entry name" value="Tip"/>
</dbReference>
<protein>
    <submittedName>
        <fullName evidence="11">Integrin alpha FG-GAP repeat containing 1</fullName>
    </submittedName>
</protein>
<dbReference type="Proteomes" id="UP000472240">
    <property type="component" value="Chromosome 15"/>
</dbReference>
<evidence type="ECO:0000256" key="7">
    <source>
        <dbReference type="ARBA" id="ARBA00023180"/>
    </source>
</evidence>
<keyword evidence="7" id="KW-0325">Glycoprotein</keyword>
<proteinExistence type="inferred from homology"/>
<evidence type="ECO:0000313" key="12">
    <source>
        <dbReference type="Proteomes" id="UP000472240"/>
    </source>
</evidence>
<name>A0A671F818_RHIFE</name>
<feature type="chain" id="PRO_5025661462" evidence="9">
    <location>
        <begin position="34"/>
        <end position="619"/>
    </location>
</feature>
<feature type="transmembrane region" description="Helical" evidence="8">
    <location>
        <begin position="573"/>
        <end position="597"/>
    </location>
</feature>
<accession>A0A671F818</accession>
<dbReference type="GeneTree" id="ENSGT00390000013367"/>
<evidence type="ECO:0000256" key="6">
    <source>
        <dbReference type="ARBA" id="ARBA00023136"/>
    </source>
</evidence>
<dbReference type="OMA" id="PGDWIPW"/>
<reference evidence="12" key="3">
    <citation type="submission" date="2018-12" db="EMBL/GenBank/DDBJ databases">
        <title>G10K-VGP greater horseshoe bat female genome, primary haplotype.</title>
        <authorList>
            <person name="Teeling E."/>
            <person name="Myers G."/>
            <person name="Vernes S."/>
            <person name="Pippel M."/>
            <person name="Winkler S."/>
            <person name="Fedrigo O."/>
            <person name="Rhie A."/>
            <person name="Koren S."/>
            <person name="Phillippy A."/>
            <person name="Lewin H."/>
            <person name="Damas J."/>
            <person name="Howe K."/>
            <person name="Mountcastle J."/>
            <person name="Jarvis E.D."/>
        </authorList>
    </citation>
    <scope>NUCLEOTIDE SEQUENCE [LARGE SCALE GENOMIC DNA]</scope>
</reference>
<dbReference type="SUPFAM" id="SSF69318">
    <property type="entry name" value="Integrin alpha N-terminal domain"/>
    <property type="match status" value="1"/>
</dbReference>
<feature type="signal peptide" evidence="9">
    <location>
        <begin position="1"/>
        <end position="33"/>
    </location>
</feature>
<comment type="similarity">
    <text evidence="2">Belongs to the TIP family.</text>
</comment>
<reference evidence="11 12" key="1">
    <citation type="journal article" date="2015" name="Annu Rev Anim Biosci">
        <title>The Genome 10K Project: a way forward.</title>
        <authorList>
            <person name="Koepfli K.P."/>
            <person name="Paten B."/>
            <person name="O'Brien S.J."/>
            <person name="Koepfli K.P."/>
            <person name="Paten B."/>
            <person name="Antunes A."/>
            <person name="Belov K."/>
            <person name="Bustamante C."/>
            <person name="Castoe T.A."/>
            <person name="Clawson H."/>
            <person name="Crawford A.J."/>
            <person name="Diekhans M."/>
            <person name="Distel D."/>
            <person name="Durbin R."/>
            <person name="Earl D."/>
            <person name="Fujita M.K."/>
            <person name="Gamble T."/>
            <person name="Georges A."/>
            <person name="Gemmell N."/>
            <person name="Gilbert M.T."/>
            <person name="Graves J.M."/>
            <person name="Green R.E."/>
            <person name="Hickey G."/>
            <person name="Jarvis E.D."/>
            <person name="Johnson W."/>
            <person name="Komissarov A."/>
            <person name="Korf I."/>
            <person name="Kuhn R."/>
            <person name="Larkin D.M."/>
            <person name="Lewin H."/>
            <person name="Lopez J.V."/>
            <person name="Ma J."/>
            <person name="Marques-Bonet T."/>
            <person name="Miller W."/>
            <person name="Murphy R."/>
            <person name="Pevzner P."/>
            <person name="Shapiro B."/>
            <person name="Steiner C."/>
            <person name="Tamazian G."/>
            <person name="Venkatesh B."/>
            <person name="Wang J."/>
            <person name="Wayne R."/>
            <person name="Wiley E."/>
            <person name="Yang H."/>
            <person name="Zhang G."/>
            <person name="Haussler D."/>
            <person name="Ryder O."/>
            <person name="O'Brien S.J."/>
        </authorList>
    </citation>
    <scope>NUCLEOTIDE SEQUENCE</scope>
</reference>